<dbReference type="Pfam" id="PF07228">
    <property type="entry name" value="SpoIIE"/>
    <property type="match status" value="1"/>
</dbReference>
<dbReference type="AlphaFoldDB" id="I6YUD0"/>
<reference evidence="3 4" key="1">
    <citation type="journal article" date="2013" name="PLoS ONE">
        <title>Genomic analysis of Melioribacter roseus, facultatively anaerobic organotrophic bacterium representing a novel deep lineage within Bacteriodetes/Chlorobi group.</title>
        <authorList>
            <person name="Kadnikov V.V."/>
            <person name="Mardanov A.V."/>
            <person name="Podosokorskaya O.A."/>
            <person name="Gavrilov S.N."/>
            <person name="Kublanov I.V."/>
            <person name="Beletsky A.V."/>
            <person name="Bonch-Osmolovskaya E.A."/>
            <person name="Ravin N.V."/>
        </authorList>
    </citation>
    <scope>NUCLEOTIDE SEQUENCE [LARGE SCALE GENOMIC DNA]</scope>
    <source>
        <strain evidence="4">JCM 17771 / P3M-2</strain>
    </source>
</reference>
<dbReference type="PANTHER" id="PTHR43156:SF2">
    <property type="entry name" value="STAGE II SPORULATION PROTEIN E"/>
    <property type="match status" value="1"/>
</dbReference>
<evidence type="ECO:0000313" key="4">
    <source>
        <dbReference type="Proteomes" id="UP000009011"/>
    </source>
</evidence>
<feature type="domain" description="PPM-type phosphatase" evidence="2">
    <location>
        <begin position="1"/>
        <end position="113"/>
    </location>
</feature>
<dbReference type="eggNOG" id="COG2208">
    <property type="taxonomic scope" value="Bacteria"/>
</dbReference>
<evidence type="ECO:0000259" key="2">
    <source>
        <dbReference type="Pfam" id="PF07228"/>
    </source>
</evidence>
<evidence type="ECO:0000256" key="1">
    <source>
        <dbReference type="ARBA" id="ARBA00022801"/>
    </source>
</evidence>
<gene>
    <name evidence="3" type="ordered locus">MROS_0926</name>
</gene>
<dbReference type="EMBL" id="CP003557">
    <property type="protein sequence ID" value="AFN74167.1"/>
    <property type="molecule type" value="Genomic_DNA"/>
</dbReference>
<dbReference type="InterPro" id="IPR001932">
    <property type="entry name" value="PPM-type_phosphatase-like_dom"/>
</dbReference>
<dbReference type="GO" id="GO:0016791">
    <property type="term" value="F:phosphatase activity"/>
    <property type="evidence" value="ECO:0007669"/>
    <property type="project" value="TreeGrafter"/>
</dbReference>
<protein>
    <recommendedName>
        <fullName evidence="2">PPM-type phosphatase domain-containing protein</fullName>
    </recommendedName>
</protein>
<dbReference type="STRING" id="1191523.MROS_0926"/>
<sequence>MNAGHPSPLIYDGREFREMPSTGLVFGALPEIQLQRGYAYLKPNDLMVLYSDGIIERKNGKQNDFDVTGLKKIIEQYYDKTPEQIIEIIFDTLYVYGGKNDWEDDATVVVIRRTA</sequence>
<organism evidence="3 4">
    <name type="scientific">Melioribacter roseus (strain DSM 23840 / JCM 17771 / VKM B-2668 / P3M-2)</name>
    <dbReference type="NCBI Taxonomy" id="1191523"/>
    <lineage>
        <taxon>Bacteria</taxon>
        <taxon>Pseudomonadati</taxon>
        <taxon>Ignavibacteriota</taxon>
        <taxon>Ignavibacteria</taxon>
        <taxon>Ignavibacteriales</taxon>
        <taxon>Melioribacteraceae</taxon>
        <taxon>Melioribacter</taxon>
    </lineage>
</organism>
<dbReference type="KEGG" id="mro:MROS_0926"/>
<dbReference type="InterPro" id="IPR036457">
    <property type="entry name" value="PPM-type-like_dom_sf"/>
</dbReference>
<dbReference type="HOGENOM" id="CLU_2106040_0_0_10"/>
<dbReference type="PANTHER" id="PTHR43156">
    <property type="entry name" value="STAGE II SPORULATION PROTEIN E-RELATED"/>
    <property type="match status" value="1"/>
</dbReference>
<proteinExistence type="predicted"/>
<evidence type="ECO:0000313" key="3">
    <source>
        <dbReference type="EMBL" id="AFN74167.1"/>
    </source>
</evidence>
<accession>I6YUD0</accession>
<dbReference type="InterPro" id="IPR052016">
    <property type="entry name" value="Bact_Sigma-Reg"/>
</dbReference>
<name>I6YUD0_MELRP</name>
<dbReference type="SUPFAM" id="SSF81606">
    <property type="entry name" value="PP2C-like"/>
    <property type="match status" value="1"/>
</dbReference>
<keyword evidence="1" id="KW-0378">Hydrolase</keyword>
<dbReference type="Gene3D" id="3.60.40.10">
    <property type="entry name" value="PPM-type phosphatase domain"/>
    <property type="match status" value="1"/>
</dbReference>
<keyword evidence="4" id="KW-1185">Reference proteome</keyword>
<dbReference type="Proteomes" id="UP000009011">
    <property type="component" value="Chromosome"/>
</dbReference>
<dbReference type="OrthoDB" id="9763484at2"/>